<dbReference type="Pfam" id="PF12796">
    <property type="entry name" value="Ank_2"/>
    <property type="match status" value="1"/>
</dbReference>
<evidence type="ECO:0000256" key="1">
    <source>
        <dbReference type="ARBA" id="ARBA00022737"/>
    </source>
</evidence>
<proteinExistence type="predicted"/>
<evidence type="ECO:0000256" key="3">
    <source>
        <dbReference type="PROSITE-ProRule" id="PRU00023"/>
    </source>
</evidence>
<dbReference type="PROSITE" id="PS50088">
    <property type="entry name" value="ANK_REPEAT"/>
    <property type="match status" value="2"/>
</dbReference>
<dbReference type="EMBL" id="JACHGW010000001">
    <property type="protein sequence ID" value="MBB6048828.1"/>
    <property type="molecule type" value="Genomic_DNA"/>
</dbReference>
<keyword evidence="5" id="KW-1185">Reference proteome</keyword>
<dbReference type="Proteomes" id="UP000520814">
    <property type="component" value="Unassembled WGS sequence"/>
</dbReference>
<dbReference type="SUPFAM" id="SSF48403">
    <property type="entry name" value="Ankyrin repeat"/>
    <property type="match status" value="1"/>
</dbReference>
<dbReference type="PROSITE" id="PS50297">
    <property type="entry name" value="ANK_REP_REGION"/>
    <property type="match status" value="2"/>
</dbReference>
<organism evidence="4 5">
    <name type="scientific">Armatimonas rosea</name>
    <dbReference type="NCBI Taxonomy" id="685828"/>
    <lineage>
        <taxon>Bacteria</taxon>
        <taxon>Bacillati</taxon>
        <taxon>Armatimonadota</taxon>
        <taxon>Armatimonadia</taxon>
        <taxon>Armatimonadales</taxon>
        <taxon>Armatimonadaceae</taxon>
        <taxon>Armatimonas</taxon>
    </lineage>
</organism>
<reference evidence="4 5" key="1">
    <citation type="submission" date="2020-08" db="EMBL/GenBank/DDBJ databases">
        <title>Genomic Encyclopedia of Type Strains, Phase IV (KMG-IV): sequencing the most valuable type-strain genomes for metagenomic binning, comparative biology and taxonomic classification.</title>
        <authorList>
            <person name="Goeker M."/>
        </authorList>
    </citation>
    <scope>NUCLEOTIDE SEQUENCE [LARGE SCALE GENOMIC DNA]</scope>
    <source>
        <strain evidence="4 5">DSM 23562</strain>
    </source>
</reference>
<dbReference type="InterPro" id="IPR051637">
    <property type="entry name" value="Ank_repeat_dom-contain_49"/>
</dbReference>
<dbReference type="InterPro" id="IPR002110">
    <property type="entry name" value="Ankyrin_rpt"/>
</dbReference>
<keyword evidence="1" id="KW-0677">Repeat</keyword>
<sequence>MPYANPLADAVEFGWLEQARACLAQGAPLDWLDTEYDYDLLDVALTSGFIEIAELLLDAGVPLERTRQQGESRLYWIAFCQQPEGVAFLLKHGASLAADVRGWTPLHAICWHSETQGGDPPAQEKIIRLLVAAGAPLEARASSGGTPLHWALAGDVANPSSVRILLELRANPNALDNGGSSPLHYAISEHCVTCVELLLASGANPFVANHYGETPLARAQREVKKREEIAREEPEWQWVADNAKEILALLEAAPTSV</sequence>
<feature type="repeat" description="ANK" evidence="3">
    <location>
        <begin position="143"/>
        <end position="177"/>
    </location>
</feature>
<name>A0A7W9W4S2_ARMRO</name>
<dbReference type="RefSeq" id="WP_184192451.1">
    <property type="nucleotide sequence ID" value="NZ_JACHGW010000001.1"/>
</dbReference>
<dbReference type="InterPro" id="IPR036770">
    <property type="entry name" value="Ankyrin_rpt-contain_sf"/>
</dbReference>
<gene>
    <name evidence="4" type="ORF">HNQ39_000590</name>
</gene>
<dbReference type="AlphaFoldDB" id="A0A7W9W4S2"/>
<evidence type="ECO:0000313" key="4">
    <source>
        <dbReference type="EMBL" id="MBB6048828.1"/>
    </source>
</evidence>
<feature type="repeat" description="ANK" evidence="3">
    <location>
        <begin position="178"/>
        <end position="210"/>
    </location>
</feature>
<evidence type="ECO:0000256" key="2">
    <source>
        <dbReference type="ARBA" id="ARBA00023043"/>
    </source>
</evidence>
<evidence type="ECO:0000313" key="5">
    <source>
        <dbReference type="Proteomes" id="UP000520814"/>
    </source>
</evidence>
<dbReference type="PANTHER" id="PTHR24180">
    <property type="entry name" value="CYCLIN-DEPENDENT KINASE INHIBITOR 2C-RELATED"/>
    <property type="match status" value="1"/>
</dbReference>
<protein>
    <submittedName>
        <fullName evidence="4">Ankyrin repeat protein</fullName>
    </submittedName>
</protein>
<keyword evidence="2 3" id="KW-0040">ANK repeat</keyword>
<dbReference type="Gene3D" id="1.25.40.20">
    <property type="entry name" value="Ankyrin repeat-containing domain"/>
    <property type="match status" value="1"/>
</dbReference>
<dbReference type="SMART" id="SM00248">
    <property type="entry name" value="ANK"/>
    <property type="match status" value="5"/>
</dbReference>
<dbReference type="PANTHER" id="PTHR24180:SF45">
    <property type="entry name" value="POLY [ADP-RIBOSE] POLYMERASE TANKYRASE"/>
    <property type="match status" value="1"/>
</dbReference>
<accession>A0A7W9W4S2</accession>
<comment type="caution">
    <text evidence="4">The sequence shown here is derived from an EMBL/GenBank/DDBJ whole genome shotgun (WGS) entry which is preliminary data.</text>
</comment>